<evidence type="ECO:0000313" key="2">
    <source>
        <dbReference type="EMBL" id="OGL46603.1"/>
    </source>
</evidence>
<accession>A0A1F7RYH1</accession>
<sequence length="80" mass="9723">MIDEGRIILFRRHAWKGILQNSSISQYPMSGIRYRYIWREIRNYMGKNMNYESEGRIIYWAGYFLVGGNWILFSRCYQKG</sequence>
<feature type="transmembrane region" description="Helical" evidence="1">
    <location>
        <begin position="57"/>
        <end position="77"/>
    </location>
</feature>
<name>A0A1F7RYH1_9BACT</name>
<protein>
    <submittedName>
        <fullName evidence="2">Uncharacterized protein</fullName>
    </submittedName>
</protein>
<dbReference type="AlphaFoldDB" id="A0A1F7RYH1"/>
<evidence type="ECO:0000313" key="3">
    <source>
        <dbReference type="Proteomes" id="UP000179266"/>
    </source>
</evidence>
<dbReference type="EMBL" id="MGDD01000121">
    <property type="protein sequence ID" value="OGL46603.1"/>
    <property type="molecule type" value="Genomic_DNA"/>
</dbReference>
<organism evidence="2 3">
    <name type="scientific">Candidatus Schekmanbacteria bacterium RBG_13_48_7</name>
    <dbReference type="NCBI Taxonomy" id="1817878"/>
    <lineage>
        <taxon>Bacteria</taxon>
        <taxon>Candidatus Schekmaniibacteriota</taxon>
    </lineage>
</organism>
<dbReference type="Proteomes" id="UP000179266">
    <property type="component" value="Unassembled WGS sequence"/>
</dbReference>
<gene>
    <name evidence="2" type="ORF">A2161_18280</name>
</gene>
<keyword evidence="1" id="KW-0812">Transmembrane</keyword>
<comment type="caution">
    <text evidence="2">The sequence shown here is derived from an EMBL/GenBank/DDBJ whole genome shotgun (WGS) entry which is preliminary data.</text>
</comment>
<evidence type="ECO:0000256" key="1">
    <source>
        <dbReference type="SAM" id="Phobius"/>
    </source>
</evidence>
<keyword evidence="1" id="KW-0472">Membrane</keyword>
<reference evidence="2 3" key="1">
    <citation type="journal article" date="2016" name="Nat. Commun.">
        <title>Thousands of microbial genomes shed light on interconnected biogeochemical processes in an aquifer system.</title>
        <authorList>
            <person name="Anantharaman K."/>
            <person name="Brown C.T."/>
            <person name="Hug L.A."/>
            <person name="Sharon I."/>
            <person name="Castelle C.J."/>
            <person name="Probst A.J."/>
            <person name="Thomas B.C."/>
            <person name="Singh A."/>
            <person name="Wilkins M.J."/>
            <person name="Karaoz U."/>
            <person name="Brodie E.L."/>
            <person name="Williams K.H."/>
            <person name="Hubbard S.S."/>
            <person name="Banfield J.F."/>
        </authorList>
    </citation>
    <scope>NUCLEOTIDE SEQUENCE [LARGE SCALE GENOMIC DNA]</scope>
</reference>
<proteinExistence type="predicted"/>
<keyword evidence="1" id="KW-1133">Transmembrane helix</keyword>